<dbReference type="OrthoDB" id="8399714at2"/>
<evidence type="ECO:0000313" key="2">
    <source>
        <dbReference type="Proteomes" id="UP000251205"/>
    </source>
</evidence>
<name>A0A329Y2C0_RHITR</name>
<accession>A0A329Y2C0</accession>
<dbReference type="RefSeq" id="WP_112345281.1">
    <property type="nucleotide sequence ID" value="NZ_QMKK01000056.1"/>
</dbReference>
<proteinExistence type="predicted"/>
<evidence type="ECO:0008006" key="3">
    <source>
        <dbReference type="Google" id="ProtNLM"/>
    </source>
</evidence>
<sequence>MTETTRTGIAVIESKWNGEGITMRKNASVKPMFDMLCDLHFGNTHEYVYEMVATAPALADTIKRMAWDKDISTIYLACHGSEDGLYLHGWDEVVDRKKLSKMLLEGGSRSSLSGVYLGACEFGTRKLAEHLLANDKRLRWVAGYQHSADFIDGTALDVMFFNAWFRHVDGASDTRAREIVKSVAEDLKNKCKGLISTREENGHDADDEDAPGMGLSIYARARGPKGGIIDLLRDEE</sequence>
<dbReference type="Proteomes" id="UP000251205">
    <property type="component" value="Unassembled WGS sequence"/>
</dbReference>
<dbReference type="EMBL" id="QMKK01000056">
    <property type="protein sequence ID" value="RAX37846.1"/>
    <property type="molecule type" value="Genomic_DNA"/>
</dbReference>
<comment type="caution">
    <text evidence="1">The sequence shown here is derived from an EMBL/GenBank/DDBJ whole genome shotgun (WGS) entry which is preliminary data.</text>
</comment>
<evidence type="ECO:0000313" key="1">
    <source>
        <dbReference type="EMBL" id="RAX37846.1"/>
    </source>
</evidence>
<protein>
    <recommendedName>
        <fullName evidence="3">CHAT domain-containing protein</fullName>
    </recommendedName>
</protein>
<dbReference type="AlphaFoldDB" id="A0A329Y2C0"/>
<gene>
    <name evidence="1" type="ORF">DQ393_29590</name>
</gene>
<organism evidence="1 2">
    <name type="scientific">Rhizobium tropici</name>
    <dbReference type="NCBI Taxonomy" id="398"/>
    <lineage>
        <taxon>Bacteria</taxon>
        <taxon>Pseudomonadati</taxon>
        <taxon>Pseudomonadota</taxon>
        <taxon>Alphaproteobacteria</taxon>
        <taxon>Hyphomicrobiales</taxon>
        <taxon>Rhizobiaceae</taxon>
        <taxon>Rhizobium/Agrobacterium group</taxon>
        <taxon>Rhizobium</taxon>
    </lineage>
</organism>
<reference evidence="1 2" key="1">
    <citation type="submission" date="2018-06" db="EMBL/GenBank/DDBJ databases">
        <title>Whole Genome Sequence of an efficient microsymbiont, Rhizobium tropici.</title>
        <authorList>
            <person name="Srinivasan R."/>
            <person name="Singh H.V."/>
            <person name="Srivastava R."/>
            <person name="Kumari B."/>
            <person name="Radhakrishna A."/>
        </authorList>
    </citation>
    <scope>NUCLEOTIDE SEQUENCE [LARGE SCALE GENOMIC DNA]</scope>
    <source>
        <strain evidence="1 2">IGFRI Rhizo-19</strain>
    </source>
</reference>